<keyword evidence="5" id="KW-0647">Proteasome</keyword>
<proteinExistence type="inferred from homology"/>
<dbReference type="Proteomes" id="UP000325440">
    <property type="component" value="Unassembled WGS sequence"/>
</dbReference>
<dbReference type="GO" id="GO:0070628">
    <property type="term" value="F:proteasome binding"/>
    <property type="evidence" value="ECO:0007669"/>
    <property type="project" value="TreeGrafter"/>
</dbReference>
<evidence type="ECO:0000256" key="4">
    <source>
        <dbReference type="SAM" id="MobiDB-lite"/>
    </source>
</evidence>
<dbReference type="Gene3D" id="1.20.58.1590">
    <property type="entry name" value="Tethering factor for nuclear proteasome Cut8/Sts1"/>
    <property type="match status" value="1"/>
</dbReference>
<dbReference type="InterPro" id="IPR038422">
    <property type="entry name" value="Cut8/Sts1_sf"/>
</dbReference>
<comment type="subcellular location">
    <subcellularLocation>
        <location evidence="1">Nucleus</location>
    </subcellularLocation>
</comment>
<comment type="similarity">
    <text evidence="2">Belongs to the cut8/STS1 family.</text>
</comment>
<evidence type="ECO:0000256" key="1">
    <source>
        <dbReference type="ARBA" id="ARBA00004123"/>
    </source>
</evidence>
<dbReference type="OrthoDB" id="10061064at2759"/>
<dbReference type="PANTHER" id="PTHR28032:SF1">
    <property type="entry name" value="FI02826P"/>
    <property type="match status" value="1"/>
</dbReference>
<dbReference type="GO" id="GO:0000502">
    <property type="term" value="C:proteasome complex"/>
    <property type="evidence" value="ECO:0007669"/>
    <property type="project" value="UniProtKB-KW"/>
</dbReference>
<dbReference type="GO" id="GO:0031144">
    <property type="term" value="P:proteasome localization"/>
    <property type="evidence" value="ECO:0007669"/>
    <property type="project" value="InterPro"/>
</dbReference>
<accession>A0A5E4LXU9</accession>
<name>A0A5E4LXU9_9HEMI</name>
<evidence type="ECO:0000313" key="5">
    <source>
        <dbReference type="EMBL" id="VVC24435.1"/>
    </source>
</evidence>
<sequence length="759" mass="85554">MRPVPGTLSCAVARLHARKFRMDKVNKFIRPFGFRRRTRSASSVAYPCNKAQSDDSSSNSKDVGASSIYHSDSDDISGAQQPIPFALLSKHLMNLESDSVNENFTPGRPFTRRKRKFKKMIVDPDVKFASQMSSSCSYSNSEKRRNTRHSASMPRNCGSLILAIGKRKRSNRETIAGSCHQGTSNAKSMDIDVASSSSSISSSESEAGIFTNDEGREGDDEQSDWVGNGCGAGGVTDDDTEPLKLDCQRLLQSVSLQNNVLTEGRGPGRMPLWSSRKANDREIRGGLRRVRSVKPSFSVLTSANEKVSRFLRDPAQSELRLHPMPKNEQDQLTHLAEMYSLHMQLNDSPKKGVTLTKTDNTIQMDLEAPFSHLNPSKDHKRKKSTSSELSLGLHANCKSEQRILINTDYIEHIKMETPPFNPEPTRMMTRSVLAEIPTRLGRLTMTDPNNGLGRTDQILNIMNTTINNLPTSMMTPSPSPDELVIQQRGRRKIPVTFSPDIDAIKQNNQETPTKSGSCSNYNKSSIVLRSTPRKRLLLNDPLELSSPDKYKTGSPNYKKIRTDVAIELPEDNCLLSAMKALSSDQLISIIGQIVFKHPGIEKEIRSNFPKADLKPLEERIYYLRRNIYKALPSSRLISKTDTTAYNRVSTHVLAFKKCVVDQGRRLVESNQWPVVVDYVFMAWKHVRNTPIWDTPAHNAARRQCFKSLSAQCMTALKHLKNTMDQQMCDNYKNQLQYLVDDSEDIEWCLQFLNIHERPQ</sequence>
<feature type="region of interest" description="Disordered" evidence="4">
    <location>
        <begin position="43"/>
        <end position="75"/>
    </location>
</feature>
<gene>
    <name evidence="5" type="ORF">CINCED_3A007252</name>
</gene>
<dbReference type="GO" id="GO:0071630">
    <property type="term" value="P:nuclear protein quality control by the ubiquitin-proteasome system"/>
    <property type="evidence" value="ECO:0007669"/>
    <property type="project" value="InterPro"/>
</dbReference>
<organism evidence="5 6">
    <name type="scientific">Cinara cedri</name>
    <dbReference type="NCBI Taxonomy" id="506608"/>
    <lineage>
        <taxon>Eukaryota</taxon>
        <taxon>Metazoa</taxon>
        <taxon>Ecdysozoa</taxon>
        <taxon>Arthropoda</taxon>
        <taxon>Hexapoda</taxon>
        <taxon>Insecta</taxon>
        <taxon>Pterygota</taxon>
        <taxon>Neoptera</taxon>
        <taxon>Paraneoptera</taxon>
        <taxon>Hemiptera</taxon>
        <taxon>Sternorrhyncha</taxon>
        <taxon>Aphidomorpha</taxon>
        <taxon>Aphidoidea</taxon>
        <taxon>Aphididae</taxon>
        <taxon>Lachninae</taxon>
        <taxon>Cinara</taxon>
    </lineage>
</organism>
<dbReference type="InterPro" id="IPR013868">
    <property type="entry name" value="Cut8/Sts1_fam"/>
</dbReference>
<feature type="region of interest" description="Disordered" evidence="4">
    <location>
        <begin position="367"/>
        <end position="388"/>
    </location>
</feature>
<dbReference type="Pfam" id="PF08559">
    <property type="entry name" value="Cut8"/>
    <property type="match status" value="1"/>
</dbReference>
<protein>
    <submittedName>
        <fullName evidence="5">R3H domain,Tethering factor for nuclear proteasome Cut8/Sts1</fullName>
    </submittedName>
</protein>
<dbReference type="EMBL" id="CABPRJ010000002">
    <property type="protein sequence ID" value="VVC24435.1"/>
    <property type="molecule type" value="Genomic_DNA"/>
</dbReference>
<feature type="compositionally biased region" description="Polar residues" evidence="4">
    <location>
        <begin position="50"/>
        <end position="61"/>
    </location>
</feature>
<dbReference type="GO" id="GO:0031965">
    <property type="term" value="C:nuclear membrane"/>
    <property type="evidence" value="ECO:0007669"/>
    <property type="project" value="TreeGrafter"/>
</dbReference>
<feature type="compositionally biased region" description="Low complexity" evidence="4">
    <location>
        <begin position="195"/>
        <end position="206"/>
    </location>
</feature>
<feature type="region of interest" description="Disordered" evidence="4">
    <location>
        <begin position="176"/>
        <end position="223"/>
    </location>
</feature>
<reference evidence="5 6" key="1">
    <citation type="submission" date="2019-08" db="EMBL/GenBank/DDBJ databases">
        <authorList>
            <person name="Alioto T."/>
            <person name="Alioto T."/>
            <person name="Gomez Garrido J."/>
        </authorList>
    </citation>
    <scope>NUCLEOTIDE SEQUENCE [LARGE SCALE GENOMIC DNA]</scope>
</reference>
<keyword evidence="3" id="KW-0539">Nucleus</keyword>
<evidence type="ECO:0000256" key="2">
    <source>
        <dbReference type="ARBA" id="ARBA00006199"/>
    </source>
</evidence>
<keyword evidence="6" id="KW-1185">Reference proteome</keyword>
<dbReference type="PANTHER" id="PTHR28032">
    <property type="entry name" value="FI02826P"/>
    <property type="match status" value="1"/>
</dbReference>
<feature type="compositionally biased region" description="Polar residues" evidence="4">
    <location>
        <begin position="505"/>
        <end position="524"/>
    </location>
</feature>
<dbReference type="AlphaFoldDB" id="A0A5E4LXU9"/>
<feature type="region of interest" description="Disordered" evidence="4">
    <location>
        <begin position="496"/>
        <end position="524"/>
    </location>
</feature>
<evidence type="ECO:0000256" key="3">
    <source>
        <dbReference type="ARBA" id="ARBA00023242"/>
    </source>
</evidence>
<evidence type="ECO:0000313" key="6">
    <source>
        <dbReference type="Proteomes" id="UP000325440"/>
    </source>
</evidence>